<protein>
    <recommendedName>
        <fullName evidence="5">Zinc ribbon domain-containing protein</fullName>
    </recommendedName>
</protein>
<sequence length="251" mass="27887">MKLFKELKDRLEKGMETAGQKSQQMLEISRLSMKIKGKKEDIDRLYRRLGQAVSEVWESQTELVLHAHIRELLEAIRDLKQQVEILEQELLDVKGKRACPSCQTVIDKSLETCPSCGKTFSVQEYVYSGQQVHNRVHTPQPDSPKVEQPTVEQPTSRTTAESQSTGSDMDFRQYTLPKINLDLSSAGDTAHSTPQTGSEGNADAHAASAVHSQQKHAAGFEEIVVCPGCGIQINPQATRCDTCGEVFFQSV</sequence>
<dbReference type="Proteomes" id="UP001177120">
    <property type="component" value="Unassembled WGS sequence"/>
</dbReference>
<dbReference type="RefSeq" id="WP_205493062.1">
    <property type="nucleotide sequence ID" value="NZ_JAFHAP010000004.1"/>
</dbReference>
<evidence type="ECO:0000313" key="3">
    <source>
        <dbReference type="EMBL" id="MBN2908713.1"/>
    </source>
</evidence>
<evidence type="ECO:0008006" key="5">
    <source>
        <dbReference type="Google" id="ProtNLM"/>
    </source>
</evidence>
<name>A0ABS2WGM7_9BACL</name>
<proteinExistence type="predicted"/>
<feature type="region of interest" description="Disordered" evidence="2">
    <location>
        <begin position="184"/>
        <end position="210"/>
    </location>
</feature>
<accession>A0ABS2WGM7</accession>
<evidence type="ECO:0000256" key="2">
    <source>
        <dbReference type="SAM" id="MobiDB-lite"/>
    </source>
</evidence>
<comment type="caution">
    <text evidence="3">The sequence shown here is derived from an EMBL/GenBank/DDBJ whole genome shotgun (WGS) entry which is preliminary data.</text>
</comment>
<evidence type="ECO:0000256" key="1">
    <source>
        <dbReference type="SAM" id="Coils"/>
    </source>
</evidence>
<feature type="compositionally biased region" description="Polar residues" evidence="2">
    <location>
        <begin position="184"/>
        <end position="199"/>
    </location>
</feature>
<evidence type="ECO:0000313" key="4">
    <source>
        <dbReference type="Proteomes" id="UP001177120"/>
    </source>
</evidence>
<keyword evidence="4" id="KW-1185">Reference proteome</keyword>
<reference evidence="3" key="1">
    <citation type="journal article" date="2024" name="Int. J. Syst. Evol. Microbiol.">
        <title>Polycladomyces zharkentensis sp. nov., a novel thermophilic cellulose- and starch-degrading member of the Bacillota from a geothermal aquifer in Kazakhstan.</title>
        <authorList>
            <person name="Mashzhan A."/>
            <person name="Kistaubayeva A."/>
            <person name="Javier-Lopez R."/>
            <person name="Bissenova U."/>
            <person name="Bissenbay A."/>
            <person name="Birkeland N.K."/>
        </authorList>
    </citation>
    <scope>NUCLEOTIDE SEQUENCE</scope>
    <source>
        <strain evidence="3">ZKZ2T</strain>
    </source>
</reference>
<dbReference type="EMBL" id="JAFHAP010000004">
    <property type="protein sequence ID" value="MBN2908713.1"/>
    <property type="molecule type" value="Genomic_DNA"/>
</dbReference>
<feature type="coiled-coil region" evidence="1">
    <location>
        <begin position="69"/>
        <end position="96"/>
    </location>
</feature>
<gene>
    <name evidence="3" type="ORF">JQC72_04155</name>
</gene>
<feature type="region of interest" description="Disordered" evidence="2">
    <location>
        <begin position="134"/>
        <end position="171"/>
    </location>
</feature>
<keyword evidence="1" id="KW-0175">Coiled coil</keyword>
<organism evidence="3 4">
    <name type="scientific">Polycladomyces zharkentensis</name>
    <dbReference type="NCBI Taxonomy" id="2807616"/>
    <lineage>
        <taxon>Bacteria</taxon>
        <taxon>Bacillati</taxon>
        <taxon>Bacillota</taxon>
        <taxon>Bacilli</taxon>
        <taxon>Bacillales</taxon>
        <taxon>Thermoactinomycetaceae</taxon>
        <taxon>Polycladomyces</taxon>
    </lineage>
</organism>
<feature type="compositionally biased region" description="Polar residues" evidence="2">
    <location>
        <begin position="150"/>
        <end position="167"/>
    </location>
</feature>